<gene>
    <name evidence="5" type="ORF">CPUR_03948</name>
</gene>
<dbReference type="PANTHER" id="PTHR13073:SF0">
    <property type="entry name" value="BIOGENESIS OF LYSOSOME-RELATED ORGANELLES COMPLEX 1 SUBUNIT 1"/>
    <property type="match status" value="1"/>
</dbReference>
<comment type="caution">
    <text evidence="5">The sequence shown here is derived from an EMBL/GenBank/DDBJ whole genome shotgun (WGS) entry which is preliminary data.</text>
</comment>
<dbReference type="Proteomes" id="UP000016801">
    <property type="component" value="Unassembled WGS sequence"/>
</dbReference>
<dbReference type="EMBL" id="CAGA01000019">
    <property type="protein sequence ID" value="CCE30100.1"/>
    <property type="molecule type" value="Genomic_DNA"/>
</dbReference>
<dbReference type="GO" id="GO:0031083">
    <property type="term" value="C:BLOC-1 complex"/>
    <property type="evidence" value="ECO:0007669"/>
    <property type="project" value="InterPro"/>
</dbReference>
<feature type="region of interest" description="Disordered" evidence="4">
    <location>
        <begin position="190"/>
        <end position="282"/>
    </location>
</feature>
<feature type="region of interest" description="Disordered" evidence="4">
    <location>
        <begin position="1"/>
        <end position="98"/>
    </location>
</feature>
<dbReference type="Pfam" id="PF06320">
    <property type="entry name" value="GCN5L1"/>
    <property type="match status" value="1"/>
</dbReference>
<dbReference type="GO" id="GO:0016197">
    <property type="term" value="P:endosomal transport"/>
    <property type="evidence" value="ECO:0007669"/>
    <property type="project" value="TreeGrafter"/>
</dbReference>
<proteinExistence type="inferred from homology"/>
<evidence type="ECO:0000313" key="5">
    <source>
        <dbReference type="EMBL" id="CCE30100.1"/>
    </source>
</evidence>
<reference evidence="5 6" key="1">
    <citation type="journal article" date="2013" name="PLoS Genet.">
        <title>Plant-symbiotic fungi as chemical engineers: Multi-genome analysis of the Clavicipitaceae reveals dynamics of alkaloid loci.</title>
        <authorList>
            <person name="Schardl C.L."/>
            <person name="Young C.A."/>
            <person name="Hesse U."/>
            <person name="Amyotte S.G."/>
            <person name="Andreeva K."/>
            <person name="Calie P.J."/>
            <person name="Fleetwood D.J."/>
            <person name="Haws D.C."/>
            <person name="Moore N."/>
            <person name="Oeser B."/>
            <person name="Panaccione D.G."/>
            <person name="Schweri K.K."/>
            <person name="Voisey C.R."/>
            <person name="Farman M.L."/>
            <person name="Jaromczyk J.W."/>
            <person name="Roe B.A."/>
            <person name="O'Sullivan D.M."/>
            <person name="Scott B."/>
            <person name="Tudzynski P."/>
            <person name="An Z."/>
            <person name="Arnaoudova E.G."/>
            <person name="Bullock C.T."/>
            <person name="Charlton N.D."/>
            <person name="Chen L."/>
            <person name="Cox M."/>
            <person name="Dinkins R.D."/>
            <person name="Florea S."/>
            <person name="Glenn A.E."/>
            <person name="Gordon A."/>
            <person name="Gueldener U."/>
            <person name="Harris D.R."/>
            <person name="Hollin W."/>
            <person name="Jaromczyk J."/>
            <person name="Johnson R.D."/>
            <person name="Khan A.K."/>
            <person name="Leistner E."/>
            <person name="Leuchtmann A."/>
            <person name="Li C."/>
            <person name="Liu J."/>
            <person name="Liu J."/>
            <person name="Liu M."/>
            <person name="Mace W."/>
            <person name="Machado C."/>
            <person name="Nagabhyru P."/>
            <person name="Pan J."/>
            <person name="Schmid J."/>
            <person name="Sugawara K."/>
            <person name="Steiner U."/>
            <person name="Takach J.E."/>
            <person name="Tanaka E."/>
            <person name="Webb J.S."/>
            <person name="Wilson E.V."/>
            <person name="Wiseman J.L."/>
            <person name="Yoshida R."/>
            <person name="Zeng Z."/>
        </authorList>
    </citation>
    <scope>NUCLEOTIDE SEQUENCE [LARGE SCALE GENOMIC DNA]</scope>
    <source>
        <strain evidence="5 6">20.1</strain>
    </source>
</reference>
<dbReference type="InterPro" id="IPR009395">
    <property type="entry name" value="BLOC1S1"/>
</dbReference>
<protein>
    <recommendedName>
        <fullName evidence="2">Biogenesis of lysosome-related organelles complex 1 subunit 1</fullName>
    </recommendedName>
</protein>
<evidence type="ECO:0000256" key="4">
    <source>
        <dbReference type="SAM" id="MobiDB-lite"/>
    </source>
</evidence>
<keyword evidence="3" id="KW-0175">Coiled coil</keyword>
<feature type="compositionally biased region" description="Low complexity" evidence="4">
    <location>
        <begin position="61"/>
        <end position="70"/>
    </location>
</feature>
<evidence type="ECO:0000256" key="3">
    <source>
        <dbReference type="SAM" id="Coils"/>
    </source>
</evidence>
<dbReference type="VEuPathDB" id="FungiDB:CPUR_03948"/>
<dbReference type="PhylomeDB" id="M1W5T9"/>
<comment type="similarity">
    <text evidence="1">Belongs to the BLOC1S1 family.</text>
</comment>
<name>M1W5T9_CLAP2</name>
<organism evidence="5 6">
    <name type="scientific">Claviceps purpurea (strain 20.1)</name>
    <name type="common">Ergot fungus</name>
    <name type="synonym">Sphacelia segetum</name>
    <dbReference type="NCBI Taxonomy" id="1111077"/>
    <lineage>
        <taxon>Eukaryota</taxon>
        <taxon>Fungi</taxon>
        <taxon>Dikarya</taxon>
        <taxon>Ascomycota</taxon>
        <taxon>Pezizomycotina</taxon>
        <taxon>Sordariomycetes</taxon>
        <taxon>Hypocreomycetidae</taxon>
        <taxon>Hypocreales</taxon>
        <taxon>Clavicipitaceae</taxon>
        <taxon>Claviceps</taxon>
    </lineage>
</organism>
<feature type="compositionally biased region" description="Low complexity" evidence="4">
    <location>
        <begin position="34"/>
        <end position="53"/>
    </location>
</feature>
<dbReference type="HOGENOM" id="CLU_906152_0_0_1"/>
<dbReference type="OrthoDB" id="20018at2759"/>
<evidence type="ECO:0000256" key="1">
    <source>
        <dbReference type="ARBA" id="ARBA00007133"/>
    </source>
</evidence>
<dbReference type="eggNOG" id="ENOG502S9ZX">
    <property type="taxonomic scope" value="Eukaryota"/>
</dbReference>
<sequence>MNQVQQQEEEEDMHHLGMPAPQLFSSTYPPYPPYSSSSSSSSSPSPSSSMAAYPPSPPSLSMPSSSAQPPYAYGHSESHASPPPQSQTPPSPSTQHFVAEARTAVVASMGNLLDSELQSRASLLHSNAMVLDKQEGDVVRATDMLRQEREKLAREADQAARKVKEVGDVQNWAELLERGFLVLEETIRLANGGDGEGSGSGSCTERGWSDDDDDDDGDDEDGGREQNRLGNGNGNGIGSLRRRSRADVTDGLDDLGKSLHNGRNGTTLEVGRDRDFGVSSQKNGHLDVMMTTATATDTDGGGEECVV</sequence>
<accession>M1W5T9</accession>
<dbReference type="AlphaFoldDB" id="M1W5T9"/>
<feature type="compositionally biased region" description="Pro residues" evidence="4">
    <location>
        <begin position="81"/>
        <end position="92"/>
    </location>
</feature>
<keyword evidence="6" id="KW-1185">Reference proteome</keyword>
<feature type="compositionally biased region" description="Acidic residues" evidence="4">
    <location>
        <begin position="210"/>
        <end position="222"/>
    </location>
</feature>
<dbReference type="STRING" id="1111077.M1W5T9"/>
<feature type="coiled-coil region" evidence="3">
    <location>
        <begin position="131"/>
        <end position="165"/>
    </location>
</feature>
<dbReference type="PANTHER" id="PTHR13073">
    <property type="entry name" value="BLOC-1 COMPLEX SUBUNIT 1"/>
    <property type="match status" value="1"/>
</dbReference>
<evidence type="ECO:0000256" key="2">
    <source>
        <dbReference type="ARBA" id="ARBA00019577"/>
    </source>
</evidence>
<evidence type="ECO:0000313" key="6">
    <source>
        <dbReference type="Proteomes" id="UP000016801"/>
    </source>
</evidence>